<feature type="transmembrane region" description="Helical" evidence="1">
    <location>
        <begin position="194"/>
        <end position="213"/>
    </location>
</feature>
<dbReference type="KEGG" id="zmk:HG535_0D06340"/>
<feature type="transmembrane region" description="Helical" evidence="1">
    <location>
        <begin position="120"/>
        <end position="141"/>
    </location>
</feature>
<dbReference type="PANTHER" id="PTHR18640:SF5">
    <property type="entry name" value="SODIUM_BILE ACID COTRANSPORTER 7"/>
    <property type="match status" value="1"/>
</dbReference>
<sequence>MMDCNKNLWIKIWNHPIVTYLKTQWFTFCLAIFIIIARFAPNFAANGGLIKAQYTIGYGAVAWIFLQSGISMKTSKLLVNMGNWRAHLVIFIMSFLITSSIIYGFCCAIKASNNHNIDEWVLVGLLVTATCPTTVASNVVLTTNAGGNELLSVCEVFLGNTLGAFITPALVQMYTRSGPFQFGNPAGAQGIAALYGRVMKQVGLTVFLPLLVGQLIQNFLPKISEAYLNFLKRYHIKIGTIMLLLVMFSSFSTAFKQGAFTSVPHVCIIFLCFFNFGVYVFFTGICFVFARPFFIPMLFPTEPIYGESSKTYYYSYKIFKPFYYCKRDSICIMFCGASKTAALGVSLITSQYANDNDNLGKLLVPLVLYQSQQVITASLFVPLLKKWCSDEQPDVVELQSREYDIENKLSKVEETATTNSMES</sequence>
<dbReference type="AlphaFoldDB" id="A0A7H9B579"/>
<feature type="transmembrane region" description="Helical" evidence="1">
    <location>
        <begin position="20"/>
        <end position="40"/>
    </location>
</feature>
<organism evidence="2 3">
    <name type="scientific">Zygotorulaspora mrakii</name>
    <name type="common">Zygosaccharomyces mrakii</name>
    <dbReference type="NCBI Taxonomy" id="42260"/>
    <lineage>
        <taxon>Eukaryota</taxon>
        <taxon>Fungi</taxon>
        <taxon>Dikarya</taxon>
        <taxon>Ascomycota</taxon>
        <taxon>Saccharomycotina</taxon>
        <taxon>Saccharomycetes</taxon>
        <taxon>Saccharomycetales</taxon>
        <taxon>Saccharomycetaceae</taxon>
        <taxon>Zygotorulaspora</taxon>
    </lineage>
</organism>
<dbReference type="EMBL" id="CP058607">
    <property type="protein sequence ID" value="QLG72922.1"/>
    <property type="molecule type" value="Genomic_DNA"/>
</dbReference>
<feature type="transmembrane region" description="Helical" evidence="1">
    <location>
        <begin position="263"/>
        <end position="290"/>
    </location>
</feature>
<keyword evidence="1" id="KW-1133">Transmembrane helix</keyword>
<dbReference type="GeneID" id="59236645"/>
<keyword evidence="1" id="KW-0472">Membrane</keyword>
<dbReference type="Proteomes" id="UP000509704">
    <property type="component" value="Chromosome 4"/>
</dbReference>
<gene>
    <name evidence="2" type="ORF">HG535_0D06340</name>
</gene>
<keyword evidence="3" id="KW-1185">Reference proteome</keyword>
<evidence type="ECO:0000313" key="3">
    <source>
        <dbReference type="Proteomes" id="UP000509704"/>
    </source>
</evidence>
<proteinExistence type="predicted"/>
<feature type="transmembrane region" description="Helical" evidence="1">
    <location>
        <begin position="153"/>
        <end position="174"/>
    </location>
</feature>
<dbReference type="Gene3D" id="1.20.1530.20">
    <property type="match status" value="1"/>
</dbReference>
<dbReference type="OrthoDB" id="188035at2759"/>
<feature type="transmembrane region" description="Helical" evidence="1">
    <location>
        <begin position="52"/>
        <end position="72"/>
    </location>
</feature>
<feature type="transmembrane region" description="Helical" evidence="1">
    <location>
        <begin position="84"/>
        <end position="105"/>
    </location>
</feature>
<dbReference type="InterPro" id="IPR038770">
    <property type="entry name" value="Na+/solute_symporter_sf"/>
</dbReference>
<dbReference type="PANTHER" id="PTHR18640">
    <property type="entry name" value="SOLUTE CARRIER FAMILY 10 MEMBER 7"/>
    <property type="match status" value="1"/>
</dbReference>
<protein>
    <submittedName>
        <fullName evidence="2">Uncharacterized protein</fullName>
    </submittedName>
</protein>
<dbReference type="RefSeq" id="XP_037144649.1">
    <property type="nucleotide sequence ID" value="XM_037288754.1"/>
</dbReference>
<dbReference type="Pfam" id="PF13593">
    <property type="entry name" value="SBF_like"/>
    <property type="match status" value="1"/>
</dbReference>
<reference evidence="2 3" key="1">
    <citation type="submission" date="2020-07" db="EMBL/GenBank/DDBJ databases">
        <title>The yeast mating-type switching endonuclease HO is a domesticated member of an unorthodox homing genetic element family.</title>
        <authorList>
            <person name="Coughlan A.Y."/>
            <person name="Lombardi L."/>
            <person name="Braun-Galleani S."/>
            <person name="Martos A.R."/>
            <person name="Galeote V."/>
            <person name="Bigey F."/>
            <person name="Dequin S."/>
            <person name="Byrne K.P."/>
            <person name="Wolfe K.H."/>
        </authorList>
    </citation>
    <scope>NUCLEOTIDE SEQUENCE [LARGE SCALE GENOMIC DNA]</scope>
    <source>
        <strain evidence="2 3">NRRL Y-6702</strain>
    </source>
</reference>
<dbReference type="GO" id="GO:0005886">
    <property type="term" value="C:plasma membrane"/>
    <property type="evidence" value="ECO:0007669"/>
    <property type="project" value="TreeGrafter"/>
</dbReference>
<name>A0A7H9B579_ZYGMR</name>
<feature type="transmembrane region" description="Helical" evidence="1">
    <location>
        <begin position="234"/>
        <end position="251"/>
    </location>
</feature>
<accession>A0A7H9B579</accession>
<evidence type="ECO:0000313" key="2">
    <source>
        <dbReference type="EMBL" id="QLG72922.1"/>
    </source>
</evidence>
<evidence type="ECO:0000256" key="1">
    <source>
        <dbReference type="SAM" id="Phobius"/>
    </source>
</evidence>
<dbReference type="PIRSF" id="PIRSF026166">
    <property type="entry name" value="UCP026166"/>
    <property type="match status" value="1"/>
</dbReference>
<keyword evidence="1" id="KW-0812">Transmembrane</keyword>
<dbReference type="InterPro" id="IPR016833">
    <property type="entry name" value="Put_Na-Bile_cotransptr"/>
</dbReference>